<evidence type="ECO:0000256" key="1">
    <source>
        <dbReference type="ARBA" id="ARBA00001163"/>
    </source>
</evidence>
<keyword evidence="9" id="KW-1185">Reference proteome</keyword>
<keyword evidence="5" id="KW-0210">Decarboxylase</keyword>
<dbReference type="InterPro" id="IPR017580">
    <property type="entry name" value="OHCU_decarboxylase-1"/>
</dbReference>
<evidence type="ECO:0000313" key="9">
    <source>
        <dbReference type="Proteomes" id="UP000280507"/>
    </source>
</evidence>
<proteinExistence type="predicted"/>
<keyword evidence="6 8" id="KW-0456">Lyase</keyword>
<sequence>MMHHPSVSCSQLNEAAFIALFASVYEHSSWVAEQLWRQKSEHPSEYFNDMEKIQTAMRGIVDQSTDEQKLLLLRAHPDLAGKAALSGSLTPASKSEQSGAGLDQCSQEELAYFLQLNDQYHSKFGFPFIMAVKGATKEQILAGFESRMPNDLQTEFDRAMSEVHKIAAFRLADLSL</sequence>
<evidence type="ECO:0000256" key="5">
    <source>
        <dbReference type="ARBA" id="ARBA00022793"/>
    </source>
</evidence>
<name>A0A3M8Q3E2_9GAMM</name>
<dbReference type="EC" id="4.1.1.97" evidence="3"/>
<keyword evidence="4" id="KW-0659">Purine metabolism</keyword>
<dbReference type="UniPathway" id="UPA00394">
    <property type="reaction ID" value="UER00652"/>
</dbReference>
<dbReference type="PANTHER" id="PTHR43466:SF1">
    <property type="entry name" value="2-OXO-4-HYDROXY-4-CARBOXY-5-UREIDOIMIDAZOLINE DECARBOXYLASE-RELATED"/>
    <property type="match status" value="1"/>
</dbReference>
<dbReference type="SUPFAM" id="SSF158694">
    <property type="entry name" value="UraD-Like"/>
    <property type="match status" value="1"/>
</dbReference>
<comment type="catalytic activity">
    <reaction evidence="1">
        <text>5-hydroxy-2-oxo-4-ureido-2,5-dihydro-1H-imidazole-5-carboxylate + H(+) = (S)-allantoin + CO2</text>
        <dbReference type="Rhea" id="RHEA:26301"/>
        <dbReference type="ChEBI" id="CHEBI:15378"/>
        <dbReference type="ChEBI" id="CHEBI:15678"/>
        <dbReference type="ChEBI" id="CHEBI:16526"/>
        <dbReference type="ChEBI" id="CHEBI:58639"/>
        <dbReference type="EC" id="4.1.1.97"/>
    </reaction>
</comment>
<evidence type="ECO:0000256" key="3">
    <source>
        <dbReference type="ARBA" id="ARBA00012257"/>
    </source>
</evidence>
<comment type="pathway">
    <text evidence="2">Purine metabolism; urate degradation; (S)-allantoin from urate: step 3/3.</text>
</comment>
<reference evidence="8 9" key="1">
    <citation type="journal article" date="2012" name="Int. J. Syst. Evol. Microbiol.">
        <title>Marinomonas hwangdonensis sp. nov., isolated from seawater.</title>
        <authorList>
            <person name="Jung Y.T."/>
            <person name="Oh T.K."/>
            <person name="Yoon J.H."/>
        </authorList>
    </citation>
    <scope>NUCLEOTIDE SEQUENCE [LARGE SCALE GENOMIC DNA]</scope>
    <source>
        <strain evidence="8 9">HDW-15</strain>
    </source>
</reference>
<dbReference type="GO" id="GO:0000255">
    <property type="term" value="P:allantoin metabolic process"/>
    <property type="evidence" value="ECO:0007669"/>
    <property type="project" value="InterPro"/>
</dbReference>
<organism evidence="8 9">
    <name type="scientific">Marinomonas hwangdonensis</name>
    <dbReference type="NCBI Taxonomy" id="1053647"/>
    <lineage>
        <taxon>Bacteria</taxon>
        <taxon>Pseudomonadati</taxon>
        <taxon>Pseudomonadota</taxon>
        <taxon>Gammaproteobacteria</taxon>
        <taxon>Oceanospirillales</taxon>
        <taxon>Oceanospirillaceae</taxon>
        <taxon>Marinomonas</taxon>
    </lineage>
</organism>
<evidence type="ECO:0000256" key="6">
    <source>
        <dbReference type="ARBA" id="ARBA00023239"/>
    </source>
</evidence>
<dbReference type="AlphaFoldDB" id="A0A3M8Q3E2"/>
<dbReference type="InterPro" id="IPR036778">
    <property type="entry name" value="OHCU_decarboxylase_sf"/>
</dbReference>
<dbReference type="PANTHER" id="PTHR43466">
    <property type="entry name" value="2-OXO-4-HYDROXY-4-CARBOXY-5-UREIDOIMIDAZOLINE DECARBOXYLASE-RELATED"/>
    <property type="match status" value="1"/>
</dbReference>
<dbReference type="Proteomes" id="UP000280507">
    <property type="component" value="Unassembled WGS sequence"/>
</dbReference>
<dbReference type="GO" id="GO:0019628">
    <property type="term" value="P:urate catabolic process"/>
    <property type="evidence" value="ECO:0007669"/>
    <property type="project" value="UniProtKB-UniPathway"/>
</dbReference>
<dbReference type="GO" id="GO:0006144">
    <property type="term" value="P:purine nucleobase metabolic process"/>
    <property type="evidence" value="ECO:0007669"/>
    <property type="project" value="UniProtKB-KW"/>
</dbReference>
<dbReference type="GO" id="GO:0051997">
    <property type="term" value="F:2-oxo-4-hydroxy-4-carboxy-5-ureidoimidazoline decarboxylase activity"/>
    <property type="evidence" value="ECO:0007669"/>
    <property type="project" value="UniProtKB-EC"/>
</dbReference>
<accession>A0A3M8Q3E2</accession>
<protein>
    <recommendedName>
        <fullName evidence="3">2-oxo-4-hydroxy-4-carboxy-5-ureidoimidazoline decarboxylase</fullName>
        <ecNumber evidence="3">4.1.1.97</ecNumber>
    </recommendedName>
</protein>
<evidence type="ECO:0000256" key="4">
    <source>
        <dbReference type="ARBA" id="ARBA00022631"/>
    </source>
</evidence>
<dbReference type="Gene3D" id="1.10.3330.10">
    <property type="entry name" value="Oxo-4-hydroxy-4-carboxy-5-ureidoimidazoline decarboxylase"/>
    <property type="match status" value="1"/>
</dbReference>
<dbReference type="Pfam" id="PF09349">
    <property type="entry name" value="OHCU_decarbox"/>
    <property type="match status" value="1"/>
</dbReference>
<evidence type="ECO:0000313" key="8">
    <source>
        <dbReference type="EMBL" id="RNF50619.1"/>
    </source>
</evidence>
<dbReference type="OrthoDB" id="9800909at2"/>
<dbReference type="InterPro" id="IPR018020">
    <property type="entry name" value="OHCU_decarboxylase"/>
</dbReference>
<dbReference type="NCBIfam" id="TIGR03164">
    <property type="entry name" value="UHCUDC"/>
    <property type="match status" value="1"/>
</dbReference>
<dbReference type="EMBL" id="RIZG01000005">
    <property type="protein sequence ID" value="RNF50619.1"/>
    <property type="molecule type" value="Genomic_DNA"/>
</dbReference>
<evidence type="ECO:0000259" key="7">
    <source>
        <dbReference type="Pfam" id="PF09349"/>
    </source>
</evidence>
<gene>
    <name evidence="8" type="primary">uraD</name>
    <name evidence="8" type="ORF">EBI00_10220</name>
</gene>
<feature type="domain" description="Oxo-4-hydroxy-4-carboxy-5-ureidoimidazoline decarboxylase" evidence="7">
    <location>
        <begin position="11"/>
        <end position="172"/>
    </location>
</feature>
<evidence type="ECO:0000256" key="2">
    <source>
        <dbReference type="ARBA" id="ARBA00004754"/>
    </source>
</evidence>
<comment type="caution">
    <text evidence="8">The sequence shown here is derived from an EMBL/GenBank/DDBJ whole genome shotgun (WGS) entry which is preliminary data.</text>
</comment>